<sequence length="441" mass="48437">MARITSVAAFGPAAPVYDWQSAHCASGRPLAPCHPSPCQQLPYRRDVPDAPAMAWRDPVSNLTFMAPGDSRGTWPSVGPNLDSVKHDCSLMIFNYSGPSGFLQPAADFSNHEWLYAPYVVPPTSESGNSTLFMLVHNEFHGWEHSPVLCNATSMVDGRCWYNSVSLSVSHDGGRTIRHAAPPPRHLVAASSEVYAPNHGPYGVFSPSQIVKHPRDGHLYSFPRCRSKDGATDGVCLMRTTEAALPDPSSWRFWQGGGAEAFTGTFVDPYIQRGLTEPAVLRFGNESSSPSQPVPRYLPKLDLFLLAGYCDMPGAPARAHFGVSYAPEPWGPWSRMQPITAVSVDPTKDEPFIRGLYPSLLDPNSASYNYDTIEGDEAYLYWVQGRNKEVVHAPDMARDLWRQRVKFTFGAGKSAEESSMHAGSQPHPARASLAGWLRSFGR</sequence>
<reference evidence="2" key="1">
    <citation type="journal article" date="2013" name="Nature">
        <title>Pan genome of the phytoplankton Emiliania underpins its global distribution.</title>
        <authorList>
            <person name="Read B.A."/>
            <person name="Kegel J."/>
            <person name="Klute M.J."/>
            <person name="Kuo A."/>
            <person name="Lefebvre S.C."/>
            <person name="Maumus F."/>
            <person name="Mayer C."/>
            <person name="Miller J."/>
            <person name="Monier A."/>
            <person name="Salamov A."/>
            <person name="Young J."/>
            <person name="Aguilar M."/>
            <person name="Claverie J.M."/>
            <person name="Frickenhaus S."/>
            <person name="Gonzalez K."/>
            <person name="Herman E.K."/>
            <person name="Lin Y.C."/>
            <person name="Napier J."/>
            <person name="Ogata H."/>
            <person name="Sarno A.F."/>
            <person name="Shmutz J."/>
            <person name="Schroeder D."/>
            <person name="de Vargas C."/>
            <person name="Verret F."/>
            <person name="von Dassow P."/>
            <person name="Valentin K."/>
            <person name="Van de Peer Y."/>
            <person name="Wheeler G."/>
            <person name="Dacks J.B."/>
            <person name="Delwiche C.F."/>
            <person name="Dyhrman S.T."/>
            <person name="Glockner G."/>
            <person name="John U."/>
            <person name="Richards T."/>
            <person name="Worden A.Z."/>
            <person name="Zhang X."/>
            <person name="Grigoriev I.V."/>
            <person name="Allen A.E."/>
            <person name="Bidle K."/>
            <person name="Borodovsky M."/>
            <person name="Bowler C."/>
            <person name="Brownlee C."/>
            <person name="Cock J.M."/>
            <person name="Elias M."/>
            <person name="Gladyshev V.N."/>
            <person name="Groth M."/>
            <person name="Guda C."/>
            <person name="Hadaegh A."/>
            <person name="Iglesias-Rodriguez M.D."/>
            <person name="Jenkins J."/>
            <person name="Jones B.M."/>
            <person name="Lawson T."/>
            <person name="Leese F."/>
            <person name="Lindquist E."/>
            <person name="Lobanov A."/>
            <person name="Lomsadze A."/>
            <person name="Malik S.B."/>
            <person name="Marsh M.E."/>
            <person name="Mackinder L."/>
            <person name="Mock T."/>
            <person name="Mueller-Roeber B."/>
            <person name="Pagarete A."/>
            <person name="Parker M."/>
            <person name="Probert I."/>
            <person name="Quesneville H."/>
            <person name="Raines C."/>
            <person name="Rensing S.A."/>
            <person name="Riano-Pachon D.M."/>
            <person name="Richier S."/>
            <person name="Rokitta S."/>
            <person name="Shiraiwa Y."/>
            <person name="Soanes D.M."/>
            <person name="van der Giezen M."/>
            <person name="Wahlund T.M."/>
            <person name="Williams B."/>
            <person name="Wilson W."/>
            <person name="Wolfe G."/>
            <person name="Wurch L.L."/>
        </authorList>
    </citation>
    <scope>NUCLEOTIDE SEQUENCE</scope>
</reference>
<accession>A0A0D3JQF4</accession>
<organism evidence="1 2">
    <name type="scientific">Emiliania huxleyi (strain CCMP1516)</name>
    <dbReference type="NCBI Taxonomy" id="280463"/>
    <lineage>
        <taxon>Eukaryota</taxon>
        <taxon>Haptista</taxon>
        <taxon>Haptophyta</taxon>
        <taxon>Prymnesiophyceae</taxon>
        <taxon>Isochrysidales</taxon>
        <taxon>Noelaerhabdaceae</taxon>
        <taxon>Emiliania</taxon>
    </lineage>
</organism>
<keyword evidence="2" id="KW-1185">Reference proteome</keyword>
<dbReference type="EnsemblProtists" id="EOD25739">
    <property type="protein sequence ID" value="EOD25739"/>
    <property type="gene ID" value="EMIHUDRAFT_205836"/>
</dbReference>
<name>A0A0D3JQF4_EMIH1</name>
<proteinExistence type="predicted"/>
<dbReference type="eggNOG" id="ENOG502SUTP">
    <property type="taxonomic scope" value="Eukaryota"/>
</dbReference>
<dbReference type="RefSeq" id="XP_005778168.1">
    <property type="nucleotide sequence ID" value="XM_005778111.1"/>
</dbReference>
<protein>
    <recommendedName>
        <fullName evidence="3">DUF4185 domain-containing protein</fullName>
    </recommendedName>
</protein>
<reference evidence="1" key="2">
    <citation type="submission" date="2024-10" db="UniProtKB">
        <authorList>
            <consortium name="EnsemblProtists"/>
        </authorList>
    </citation>
    <scope>IDENTIFICATION</scope>
</reference>
<dbReference type="AlphaFoldDB" id="A0A0D3JQF4"/>
<evidence type="ECO:0000313" key="2">
    <source>
        <dbReference type="Proteomes" id="UP000013827"/>
    </source>
</evidence>
<dbReference type="PaxDb" id="2903-EOD25739"/>
<dbReference type="Proteomes" id="UP000013827">
    <property type="component" value="Unassembled WGS sequence"/>
</dbReference>
<dbReference type="HOGENOM" id="CLU_699827_0_0_1"/>
<evidence type="ECO:0008006" key="3">
    <source>
        <dbReference type="Google" id="ProtNLM"/>
    </source>
</evidence>
<dbReference type="GeneID" id="17271285"/>
<dbReference type="KEGG" id="ehx:EMIHUDRAFT_205836"/>
<evidence type="ECO:0000313" key="1">
    <source>
        <dbReference type="EnsemblProtists" id="EOD25739"/>
    </source>
</evidence>